<dbReference type="GO" id="GO:0034332">
    <property type="term" value="P:adherens junction organization"/>
    <property type="evidence" value="ECO:0007669"/>
    <property type="project" value="TreeGrafter"/>
</dbReference>
<name>A0A8C4WZF3_EPTBU</name>
<feature type="domain" description="Cadherin" evidence="18">
    <location>
        <begin position="184"/>
        <end position="290"/>
    </location>
</feature>
<evidence type="ECO:0000256" key="12">
    <source>
        <dbReference type="ARBA" id="ARBA00023136"/>
    </source>
</evidence>
<dbReference type="InterPro" id="IPR039808">
    <property type="entry name" value="Cadherin"/>
</dbReference>
<dbReference type="GeneTree" id="ENSGT00940000160118"/>
<dbReference type="GO" id="GO:0005912">
    <property type="term" value="C:adherens junction"/>
    <property type="evidence" value="ECO:0007669"/>
    <property type="project" value="TreeGrafter"/>
</dbReference>
<comment type="subcellular location">
    <subcellularLocation>
        <location evidence="1 15">Cell membrane</location>
        <topology evidence="1 15">Single-pass type I membrane protein</topology>
    </subcellularLocation>
    <subcellularLocation>
        <location evidence="2">Cytoplasm</location>
    </subcellularLocation>
</comment>
<evidence type="ECO:0000256" key="11">
    <source>
        <dbReference type="ARBA" id="ARBA00022989"/>
    </source>
</evidence>
<feature type="domain" description="Cadherin" evidence="18">
    <location>
        <begin position="400"/>
        <end position="508"/>
    </location>
</feature>
<feature type="domain" description="Cadherin" evidence="18">
    <location>
        <begin position="102"/>
        <end position="176"/>
    </location>
</feature>
<dbReference type="FunFam" id="2.60.40.60:FF:000095">
    <property type="entry name" value="Cadherin 13"/>
    <property type="match status" value="1"/>
</dbReference>
<reference evidence="19" key="1">
    <citation type="submission" date="2025-08" db="UniProtKB">
        <authorList>
            <consortium name="Ensembl"/>
        </authorList>
    </citation>
    <scope>IDENTIFICATION</scope>
</reference>
<dbReference type="GO" id="GO:0005737">
    <property type="term" value="C:cytoplasm"/>
    <property type="evidence" value="ECO:0007669"/>
    <property type="project" value="UniProtKB-SubCell"/>
</dbReference>
<evidence type="ECO:0000313" key="19">
    <source>
        <dbReference type="Ensembl" id="ENSEBUP00000021522.1"/>
    </source>
</evidence>
<dbReference type="CDD" id="cd11304">
    <property type="entry name" value="Cadherin_repeat"/>
    <property type="match status" value="4"/>
</dbReference>
<evidence type="ECO:0000256" key="3">
    <source>
        <dbReference type="ARBA" id="ARBA00022475"/>
    </source>
</evidence>
<feature type="domain" description="Cadherin" evidence="18">
    <location>
        <begin position="291"/>
        <end position="399"/>
    </location>
</feature>
<comment type="function">
    <text evidence="16">Cadherins are calcium-dependent cell adhesion proteins.</text>
</comment>
<evidence type="ECO:0000259" key="18">
    <source>
        <dbReference type="PROSITE" id="PS50268"/>
    </source>
</evidence>
<dbReference type="FunFam" id="2.60.40.60:FF:000022">
    <property type="entry name" value="Cadherin 2"/>
    <property type="match status" value="1"/>
</dbReference>
<dbReference type="InterPro" id="IPR020894">
    <property type="entry name" value="Cadherin_CS"/>
</dbReference>
<dbReference type="FunFam" id="4.10.900.10:FF:000001">
    <property type="entry name" value="Cadherin 2"/>
    <property type="match status" value="1"/>
</dbReference>
<dbReference type="PROSITE" id="PS50268">
    <property type="entry name" value="CADHERIN_2"/>
    <property type="match status" value="5"/>
</dbReference>
<evidence type="ECO:0000256" key="17">
    <source>
        <dbReference type="SAM" id="Phobius"/>
    </source>
</evidence>
<dbReference type="OMA" id="APEFIAN"/>
<feature type="domain" description="Cadherin" evidence="18">
    <location>
        <begin position="527"/>
        <end position="624"/>
    </location>
</feature>
<dbReference type="Proteomes" id="UP000694388">
    <property type="component" value="Unplaced"/>
</dbReference>
<dbReference type="Pfam" id="PF00028">
    <property type="entry name" value="Cadherin"/>
    <property type="match status" value="4"/>
</dbReference>
<dbReference type="FunFam" id="2.60.40.60:FF:000011">
    <property type="entry name" value="Cadherin 1"/>
    <property type="match status" value="1"/>
</dbReference>
<keyword evidence="10 15" id="KW-0130">Cell adhesion</keyword>
<keyword evidence="5 15" id="KW-0812">Transmembrane</keyword>
<dbReference type="Ensembl" id="ENSEBUT00000022098.1">
    <property type="protein sequence ID" value="ENSEBUP00000021522.1"/>
    <property type="gene ID" value="ENSEBUG00000013285.1"/>
</dbReference>
<evidence type="ECO:0000256" key="14">
    <source>
        <dbReference type="PROSITE-ProRule" id="PRU00043"/>
    </source>
</evidence>
<dbReference type="GO" id="GO:0007043">
    <property type="term" value="P:cell-cell junction assembly"/>
    <property type="evidence" value="ECO:0007669"/>
    <property type="project" value="TreeGrafter"/>
</dbReference>
<keyword evidence="11 17" id="KW-1133">Transmembrane helix</keyword>
<dbReference type="SUPFAM" id="SSF49313">
    <property type="entry name" value="Cadherin-like"/>
    <property type="match status" value="5"/>
</dbReference>
<dbReference type="GO" id="GO:0045296">
    <property type="term" value="F:cadherin binding"/>
    <property type="evidence" value="ECO:0007669"/>
    <property type="project" value="TreeGrafter"/>
</dbReference>
<reference evidence="19" key="2">
    <citation type="submission" date="2025-09" db="UniProtKB">
        <authorList>
            <consortium name="Ensembl"/>
        </authorList>
    </citation>
    <scope>IDENTIFICATION</scope>
</reference>
<evidence type="ECO:0000256" key="8">
    <source>
        <dbReference type="ARBA" id="ARBA00022737"/>
    </source>
</evidence>
<evidence type="ECO:0000256" key="5">
    <source>
        <dbReference type="ARBA" id="ARBA00022692"/>
    </source>
</evidence>
<dbReference type="Gene3D" id="4.10.900.10">
    <property type="entry name" value="TCF3-CBD (Catenin binding domain)"/>
    <property type="match status" value="1"/>
</dbReference>
<keyword evidence="6" id="KW-0479">Metal-binding</keyword>
<keyword evidence="8" id="KW-0677">Repeat</keyword>
<dbReference type="AlphaFoldDB" id="A0A8C4WZF3"/>
<dbReference type="GO" id="GO:0016339">
    <property type="term" value="P:calcium-dependent cell-cell adhesion via plasma membrane cell adhesion molecules"/>
    <property type="evidence" value="ECO:0007669"/>
    <property type="project" value="TreeGrafter"/>
</dbReference>
<dbReference type="InterPro" id="IPR000233">
    <property type="entry name" value="Cadherin_Y-type_LIR"/>
</dbReference>
<dbReference type="Pfam" id="PF01049">
    <property type="entry name" value="CADH_Y-type_LIR"/>
    <property type="match status" value="1"/>
</dbReference>
<evidence type="ECO:0000256" key="15">
    <source>
        <dbReference type="RuleBase" id="RU003318"/>
    </source>
</evidence>
<dbReference type="GO" id="GO:0016477">
    <property type="term" value="P:cell migration"/>
    <property type="evidence" value="ECO:0007669"/>
    <property type="project" value="TreeGrafter"/>
</dbReference>
<dbReference type="PROSITE" id="PS00232">
    <property type="entry name" value="CADHERIN_1"/>
    <property type="match status" value="2"/>
</dbReference>
<evidence type="ECO:0000256" key="6">
    <source>
        <dbReference type="ARBA" id="ARBA00022723"/>
    </source>
</evidence>
<keyword evidence="4" id="KW-0963">Cytoplasm</keyword>
<dbReference type="PRINTS" id="PR00205">
    <property type="entry name" value="CADHERIN"/>
</dbReference>
<feature type="transmembrane region" description="Helical" evidence="17">
    <location>
        <begin position="628"/>
        <end position="655"/>
    </location>
</feature>
<protein>
    <submittedName>
        <fullName evidence="19">Cadherin 15, type 1, M-cadherin (myotubule)</fullName>
    </submittedName>
</protein>
<dbReference type="Gene3D" id="2.60.40.60">
    <property type="entry name" value="Cadherins"/>
    <property type="match status" value="5"/>
</dbReference>
<dbReference type="GO" id="GO:0008013">
    <property type="term" value="F:beta-catenin binding"/>
    <property type="evidence" value="ECO:0007669"/>
    <property type="project" value="TreeGrafter"/>
</dbReference>
<evidence type="ECO:0000256" key="9">
    <source>
        <dbReference type="ARBA" id="ARBA00022837"/>
    </source>
</evidence>
<keyword evidence="13" id="KW-0325">Glycoprotein</keyword>
<dbReference type="InterPro" id="IPR027397">
    <property type="entry name" value="Catenin-bd_sf"/>
</dbReference>
<keyword evidence="9 14" id="KW-0106">Calcium</keyword>
<proteinExistence type="predicted"/>
<dbReference type="PANTHER" id="PTHR24027">
    <property type="entry name" value="CADHERIN-23"/>
    <property type="match status" value="1"/>
</dbReference>
<keyword evidence="20" id="KW-1185">Reference proteome</keyword>
<dbReference type="InterPro" id="IPR002126">
    <property type="entry name" value="Cadherin-like_dom"/>
</dbReference>
<dbReference type="InterPro" id="IPR015919">
    <property type="entry name" value="Cadherin-like_sf"/>
</dbReference>
<evidence type="ECO:0000256" key="13">
    <source>
        <dbReference type="ARBA" id="ARBA00023180"/>
    </source>
</evidence>
<dbReference type="GO" id="GO:0005509">
    <property type="term" value="F:calcium ion binding"/>
    <property type="evidence" value="ECO:0007669"/>
    <property type="project" value="UniProtKB-UniRule"/>
</dbReference>
<evidence type="ECO:0000256" key="2">
    <source>
        <dbReference type="ARBA" id="ARBA00004496"/>
    </source>
</evidence>
<evidence type="ECO:0000256" key="7">
    <source>
        <dbReference type="ARBA" id="ARBA00022729"/>
    </source>
</evidence>
<evidence type="ECO:0000256" key="1">
    <source>
        <dbReference type="ARBA" id="ARBA00004251"/>
    </source>
</evidence>
<accession>A0A8C4WZF3</accession>
<dbReference type="PANTHER" id="PTHR24027:SF300">
    <property type="entry name" value="CADHERIN-15"/>
    <property type="match status" value="1"/>
</dbReference>
<evidence type="ECO:0000313" key="20">
    <source>
        <dbReference type="Proteomes" id="UP000694388"/>
    </source>
</evidence>
<sequence length="815" mass="90071">MLLFCGVVVVRSTVLEIDRPRGRQRKKEGHCNIMMSLFRVLLTCTCFILQAQGNLQVMHLLQRQYQRIRRAWVIPPISILENERRLPKALVQIRSDKGGDGVIYSIKGPGVDQPPLGIFSIDHITGRVFLQQTLDREERDRYQITAYALDHLGTTLETPVELDIVVLDQNDNRPVFHGTRFFGSVPENSEPGTFVMQVTATDADDPNTFNGALRYRLIGQTPGWTQTDVFTIDEQTGDIRTLAAGLDREHIPSYNLTVQVSDMADWTVGLTNTATASIMISDRNDNLPSFTTDTFDMVVEEGVVGALGRVSVRDADAPGTPAWSVIYDVQEGDPEDSFSIETEAGTNEGLVFVLKPLDFEAKPTHVLRISARNHDGEQATVTVATLVVRVLDRNEAPVFTKDHLWVDVSEHAQQRDLLVTLSATDPDHLAAQIITYELADDPSGSLDVDRESGDVTLRHDMDKYLEPLAGNITYRALVLAVDSGSPPATGTTTLHLYLREVNDFAPELTPARAQICHMRDLSSGLLLTAVDGDAHPQADPFHFYLNQEQNLSRNWTLTPINDTHALLGLQVEEMPIGSYLLPFLVSDSGTPALTARRSLNLSLCECDSNGDCTRLAAAVAGPIFSLSFGAIVAIVISIVSLLVLCLLVMACLMCFQDSRTTTLVKTVLSRSSDSDVRDNVLHYDDQGGGEQDQDAYDLDKLRAASLSSTATWLAEPDKWPGNIDNVKPERPVADMKNTDDMEEFIKQSIDSANKDPSAPPYDSFLLYDYEGIGSLPGSLSSLCSQLNNEDHDYDYLHGWGPRFHRLADMYGADVF</sequence>
<keyword evidence="12 17" id="KW-0472">Membrane</keyword>
<evidence type="ECO:0000256" key="10">
    <source>
        <dbReference type="ARBA" id="ARBA00022889"/>
    </source>
</evidence>
<organism evidence="19 20">
    <name type="scientific">Eptatretus burgeri</name>
    <name type="common">Inshore hagfish</name>
    <dbReference type="NCBI Taxonomy" id="7764"/>
    <lineage>
        <taxon>Eukaryota</taxon>
        <taxon>Metazoa</taxon>
        <taxon>Chordata</taxon>
        <taxon>Craniata</taxon>
        <taxon>Vertebrata</taxon>
        <taxon>Cyclostomata</taxon>
        <taxon>Myxini</taxon>
        <taxon>Myxiniformes</taxon>
        <taxon>Myxinidae</taxon>
        <taxon>Eptatretinae</taxon>
        <taxon>Eptatretus</taxon>
    </lineage>
</organism>
<dbReference type="FunFam" id="2.60.40.60:FF:000019">
    <property type="entry name" value="Cadherin 2"/>
    <property type="match status" value="1"/>
</dbReference>
<keyword evidence="7" id="KW-0732">Signal</keyword>
<dbReference type="GO" id="GO:0016342">
    <property type="term" value="C:catenin complex"/>
    <property type="evidence" value="ECO:0007669"/>
    <property type="project" value="TreeGrafter"/>
</dbReference>
<evidence type="ECO:0000256" key="4">
    <source>
        <dbReference type="ARBA" id="ARBA00022490"/>
    </source>
</evidence>
<dbReference type="GO" id="GO:0044331">
    <property type="term" value="P:cell-cell adhesion mediated by cadherin"/>
    <property type="evidence" value="ECO:0007669"/>
    <property type="project" value="TreeGrafter"/>
</dbReference>
<evidence type="ECO:0000256" key="16">
    <source>
        <dbReference type="RuleBase" id="RU004357"/>
    </source>
</evidence>
<keyword evidence="3" id="KW-1003">Cell membrane</keyword>
<dbReference type="GO" id="GO:0000902">
    <property type="term" value="P:cell morphogenesis"/>
    <property type="evidence" value="ECO:0007669"/>
    <property type="project" value="TreeGrafter"/>
</dbReference>
<dbReference type="GO" id="GO:0007156">
    <property type="term" value="P:homophilic cell adhesion via plasma membrane adhesion molecules"/>
    <property type="evidence" value="ECO:0007669"/>
    <property type="project" value="InterPro"/>
</dbReference>
<dbReference type="SMART" id="SM00112">
    <property type="entry name" value="CA"/>
    <property type="match status" value="5"/>
</dbReference>